<dbReference type="EMBL" id="OV725079">
    <property type="protein sequence ID" value="CAH1397145.1"/>
    <property type="molecule type" value="Genomic_DNA"/>
</dbReference>
<dbReference type="AlphaFoldDB" id="A0A9P0H826"/>
<dbReference type="Proteomes" id="UP001152798">
    <property type="component" value="Chromosome 3"/>
</dbReference>
<proteinExistence type="predicted"/>
<gene>
    <name evidence="1" type="ORF">NEZAVI_LOCUS7049</name>
</gene>
<organism evidence="1 2">
    <name type="scientific">Nezara viridula</name>
    <name type="common">Southern green stink bug</name>
    <name type="synonym">Cimex viridulus</name>
    <dbReference type="NCBI Taxonomy" id="85310"/>
    <lineage>
        <taxon>Eukaryota</taxon>
        <taxon>Metazoa</taxon>
        <taxon>Ecdysozoa</taxon>
        <taxon>Arthropoda</taxon>
        <taxon>Hexapoda</taxon>
        <taxon>Insecta</taxon>
        <taxon>Pterygota</taxon>
        <taxon>Neoptera</taxon>
        <taxon>Paraneoptera</taxon>
        <taxon>Hemiptera</taxon>
        <taxon>Heteroptera</taxon>
        <taxon>Panheteroptera</taxon>
        <taxon>Pentatomomorpha</taxon>
        <taxon>Pentatomoidea</taxon>
        <taxon>Pentatomidae</taxon>
        <taxon>Pentatominae</taxon>
        <taxon>Nezara</taxon>
    </lineage>
</organism>
<evidence type="ECO:0000313" key="2">
    <source>
        <dbReference type="Proteomes" id="UP001152798"/>
    </source>
</evidence>
<accession>A0A9P0H826</accession>
<reference evidence="1" key="1">
    <citation type="submission" date="2022-01" db="EMBL/GenBank/DDBJ databases">
        <authorList>
            <person name="King R."/>
        </authorList>
    </citation>
    <scope>NUCLEOTIDE SEQUENCE</scope>
</reference>
<sequence length="89" mass="10033">MNLLAYCYLERVIRKLSLLPLPLPSSNNEKPALDRTLTGHSRCPRSEFEAAPAQCRKFHTCLYVRPSVSAVNRAEEECFVIPSVNKGDL</sequence>
<name>A0A9P0H826_NEZVI</name>
<protein>
    <submittedName>
        <fullName evidence="1">Uncharacterized protein</fullName>
    </submittedName>
</protein>
<evidence type="ECO:0000313" key="1">
    <source>
        <dbReference type="EMBL" id="CAH1397145.1"/>
    </source>
</evidence>
<keyword evidence="2" id="KW-1185">Reference proteome</keyword>